<accession>A0A3F2RGV0</accession>
<evidence type="ECO:0000256" key="9">
    <source>
        <dbReference type="ARBA" id="ARBA00023316"/>
    </source>
</evidence>
<dbReference type="GO" id="GO:0071555">
    <property type="term" value="P:cell wall organization"/>
    <property type="evidence" value="ECO:0007669"/>
    <property type="project" value="UniProtKB-KW"/>
</dbReference>
<evidence type="ECO:0000259" key="15">
    <source>
        <dbReference type="SMART" id="SM00458"/>
    </source>
</evidence>
<keyword evidence="7" id="KW-0325">Glycoprotein</keyword>
<evidence type="ECO:0000313" key="17">
    <source>
        <dbReference type="Proteomes" id="UP000277300"/>
    </source>
</evidence>
<dbReference type="SUPFAM" id="SSF50370">
    <property type="entry name" value="Ricin B-like lectins"/>
    <property type="match status" value="4"/>
</dbReference>
<evidence type="ECO:0000256" key="13">
    <source>
        <dbReference type="ARBA" id="ARBA00043078"/>
    </source>
</evidence>
<evidence type="ECO:0000256" key="10">
    <source>
        <dbReference type="ARBA" id="ARBA00023326"/>
    </source>
</evidence>
<keyword evidence="5" id="KW-0378">Hydrolase</keyword>
<feature type="signal peptide" evidence="14">
    <location>
        <begin position="1"/>
        <end position="22"/>
    </location>
</feature>
<comment type="subcellular location">
    <subcellularLocation>
        <location evidence="2">Cell membrane</location>
    </subcellularLocation>
</comment>
<name>A0A3F2RGV0_9STRA</name>
<dbReference type="InterPro" id="IPR050732">
    <property type="entry name" value="Beta-glucan_modifiers"/>
</dbReference>
<dbReference type="SMART" id="SM00458">
    <property type="entry name" value="RICIN"/>
    <property type="match status" value="4"/>
</dbReference>
<keyword evidence="8" id="KW-0119">Carbohydrate metabolism</keyword>
<dbReference type="CDD" id="cd00161">
    <property type="entry name" value="beta-trefoil_Ricin-like"/>
    <property type="match status" value="4"/>
</dbReference>
<organism evidence="16 17">
    <name type="scientific">Phytophthora kernoviae</name>
    <dbReference type="NCBI Taxonomy" id="325452"/>
    <lineage>
        <taxon>Eukaryota</taxon>
        <taxon>Sar</taxon>
        <taxon>Stramenopiles</taxon>
        <taxon>Oomycota</taxon>
        <taxon>Peronosporomycetes</taxon>
        <taxon>Peronosporales</taxon>
        <taxon>Peronosporaceae</taxon>
        <taxon>Phytophthora</taxon>
    </lineage>
</organism>
<dbReference type="PANTHER" id="PTHR16631">
    <property type="entry name" value="GLUCAN 1,3-BETA-GLUCOSIDASE"/>
    <property type="match status" value="1"/>
</dbReference>
<dbReference type="Pfam" id="PF00652">
    <property type="entry name" value="Ricin_B_lectin"/>
    <property type="match status" value="4"/>
</dbReference>
<dbReference type="EC" id="3.2.1.39" evidence="3"/>
<protein>
    <recommendedName>
        <fullName evidence="3">glucan endo-1,3-beta-D-glucosidase</fullName>
        <ecNumber evidence="3">3.2.1.39</ecNumber>
    </recommendedName>
    <alternativeName>
        <fullName evidence="13">Endo-1,3-beta-glucanase btgC</fullName>
    </alternativeName>
    <alternativeName>
        <fullName evidence="12">Laminarinase btgC</fullName>
    </alternativeName>
</protein>
<keyword evidence="10" id="KW-0624">Polysaccharide degradation</keyword>
<keyword evidence="4" id="KW-1003">Cell membrane</keyword>
<comment type="caution">
    <text evidence="16">The sequence shown here is derived from an EMBL/GenBank/DDBJ whole genome shotgun (WGS) entry which is preliminary data.</text>
</comment>
<comment type="catalytic activity">
    <reaction evidence="1">
        <text>Hydrolysis of (1-&gt;3)-beta-D-glucosidic linkages in (1-&gt;3)-beta-D-glucans.</text>
        <dbReference type="EC" id="3.2.1.39"/>
    </reaction>
</comment>
<reference evidence="16 17" key="1">
    <citation type="submission" date="2018-07" db="EMBL/GenBank/DDBJ databases">
        <title>Genome sequencing of oomycete isolates from Chile give support for New Zealand origin for Phytophthora kernoviae and make available the first Nothophytophthora sp. genome.</title>
        <authorList>
            <person name="Studholme D.J."/>
            <person name="Sanfuentes E."/>
            <person name="Panda P."/>
            <person name="Hill R."/>
            <person name="Sambles C."/>
            <person name="Grant M."/>
            <person name="Williams N.M."/>
            <person name="Mcdougal R.L."/>
        </authorList>
    </citation>
    <scope>NUCLEOTIDE SEQUENCE [LARGE SCALE GENOMIC DNA]</scope>
    <source>
        <strain evidence="16">Chile6</strain>
    </source>
</reference>
<dbReference type="InterPro" id="IPR035992">
    <property type="entry name" value="Ricin_B-like_lectins"/>
</dbReference>
<evidence type="ECO:0000256" key="12">
    <source>
        <dbReference type="ARBA" id="ARBA00042373"/>
    </source>
</evidence>
<evidence type="ECO:0000256" key="8">
    <source>
        <dbReference type="ARBA" id="ARBA00023277"/>
    </source>
</evidence>
<dbReference type="PROSITE" id="PS50231">
    <property type="entry name" value="RICIN_B_LECTIN"/>
    <property type="match status" value="4"/>
</dbReference>
<evidence type="ECO:0000256" key="3">
    <source>
        <dbReference type="ARBA" id="ARBA00012780"/>
    </source>
</evidence>
<feature type="domain" description="Ricin B lectin" evidence="15">
    <location>
        <begin position="1036"/>
        <end position="1159"/>
    </location>
</feature>
<dbReference type="GO" id="GO:0042973">
    <property type="term" value="F:glucan endo-1,3-beta-D-glucosidase activity"/>
    <property type="evidence" value="ECO:0007669"/>
    <property type="project" value="UniProtKB-EC"/>
</dbReference>
<feature type="chain" id="PRO_5017570199" description="glucan endo-1,3-beta-D-glucosidase" evidence="14">
    <location>
        <begin position="23"/>
        <end position="1161"/>
    </location>
</feature>
<keyword evidence="6" id="KW-0472">Membrane</keyword>
<proteinExistence type="predicted"/>
<evidence type="ECO:0000256" key="2">
    <source>
        <dbReference type="ARBA" id="ARBA00004236"/>
    </source>
</evidence>
<comment type="function">
    <text evidence="11">Glucanases play a role in cell expansion during growth, in cell-cell fusion during mating, and in spore release during sporulation. This enzyme may be involved in beta-glucan degradation. Active on laminarin and lichenan.</text>
</comment>
<dbReference type="Gene3D" id="3.20.20.80">
    <property type="entry name" value="Glycosidases"/>
    <property type="match status" value="2"/>
</dbReference>
<sequence length="1161" mass="129884">MKLFLPTVIASVVLLLSGSTDALNVKVPGVNYNSRKGPDWAPDNQRCKTASEVQKDMYAIKGVSDKVRIYSLLDCNQAEFLLPAAKNAGLQVHLGIWTTNSHDYLLQEKNKLASLIDSGLVDNNVIGLHVGSETIYREEINADTAISYMNEIRDYIRSRGLNTPVTIADVIDIYYGNQQLIDAVDYISVNQFSFWERADVNEGAAITLDRLKSLRQVAVQKNKKIVISEVGWSSNGEDPAASVSSPENQVKFFSDFFQMARSHNFDYYWYIAFDSQWRVTNGGKAVEANFGMFKEDDSMKSNFQQLTIGWKDPRAIRNAGTNLLLSENGGEVYMSAKSNDWLVQEQQVWFFDSATQQVRSKSSDRCLDAYQAWDGGIVHVYRCIESEANQKWSLESETGKLKHATHQGFCLDQDAGQNNKLQFDSHAEYPTLAVSLKVLPSIAPSNNFKMKLFLPTVIASVVLLLSGSTDALNVKVPGVNYNSRKGPDWAPDNQRCKTASEVQKDMYAIKGVSDKVRIYSLLDCNQAEFLLPAAKNAGLQVHLGIWTTNSHDYLLQEKNKLASLIDSGLVDNNVIGLHVGSETIYREEINADTAISYMNEIRDYIRSRGLNTPVTIADVIDIYYGNQQLIDAVDYISVNQFSFWERADVNEGAAITLDRLKSLRQVAVQKNKKIVISEVGWSSNGEDPAASVSSPENQVKFFSDFFQMARSHNFDYYWYIAFDSQWRVTNGGKAVEANFGMFKEDDSMKSNFQQLTIGWKDPRAIRNAGTNLLLSENGGEVYMSAKSNDWLVQEQQVWFFDSATQQVRSKSSDRCLDAYQAWDGGIVHVYRCIESEANQKWSLESETGKLKHATHQGFCLDQDAGQNNKLQLYGCSPSNPNQQWGVMDSTDISDSWSYSDGSVRFYTMESSKAFAQLVRNGDDIAVGYGGSNVANSEWFYDSNTHLVKAKGTDKCLDAYQAWAGGIVHMWSCNANEVNQRWNLDAATNQLKHATHSGFCLDADLSANNGAGKLQLWGCHLNNNNQVWRMIPMSAMAATVHSSNVNNTYLQPTTQGTVVGAASTGKWDQHWFWDANSNHLISKLNGQCLDAYEAQQRGRVHTYACIASEGKQKWNYDATNQIIKHAKHSGFCLAFDNLNNKLLQLKSCNVGDNTQRIKIAAA</sequence>
<evidence type="ECO:0000256" key="6">
    <source>
        <dbReference type="ARBA" id="ARBA00023136"/>
    </source>
</evidence>
<dbReference type="Gene3D" id="2.80.10.50">
    <property type="match status" value="5"/>
</dbReference>
<evidence type="ECO:0000256" key="1">
    <source>
        <dbReference type="ARBA" id="ARBA00000382"/>
    </source>
</evidence>
<gene>
    <name evidence="16" type="ORF">BBP00_00007911</name>
</gene>
<dbReference type="PANTHER" id="PTHR16631:SF17">
    <property type="entry name" value="GLUCAN ENDO-1,3-BETA-GLUCOSIDASE BTGC"/>
    <property type="match status" value="1"/>
</dbReference>
<evidence type="ECO:0000256" key="11">
    <source>
        <dbReference type="ARBA" id="ARBA00037649"/>
    </source>
</evidence>
<evidence type="ECO:0000256" key="4">
    <source>
        <dbReference type="ARBA" id="ARBA00022475"/>
    </source>
</evidence>
<dbReference type="OrthoDB" id="99499at2759"/>
<dbReference type="EMBL" id="MBDO02000354">
    <property type="protein sequence ID" value="RLN56614.1"/>
    <property type="molecule type" value="Genomic_DNA"/>
</dbReference>
<dbReference type="GO" id="GO:0000272">
    <property type="term" value="P:polysaccharide catabolic process"/>
    <property type="evidence" value="ECO:0007669"/>
    <property type="project" value="UniProtKB-KW"/>
</dbReference>
<evidence type="ECO:0000256" key="7">
    <source>
        <dbReference type="ARBA" id="ARBA00023180"/>
    </source>
</evidence>
<feature type="domain" description="Ricin B lectin" evidence="15">
    <location>
        <begin position="762"/>
        <end position="887"/>
    </location>
</feature>
<evidence type="ECO:0000256" key="5">
    <source>
        <dbReference type="ARBA" id="ARBA00022801"/>
    </source>
</evidence>
<dbReference type="Proteomes" id="UP000277300">
    <property type="component" value="Unassembled WGS sequence"/>
</dbReference>
<evidence type="ECO:0000256" key="14">
    <source>
        <dbReference type="SAM" id="SignalP"/>
    </source>
</evidence>
<evidence type="ECO:0000313" key="16">
    <source>
        <dbReference type="EMBL" id="RLN56614.1"/>
    </source>
</evidence>
<dbReference type="AlphaFoldDB" id="A0A3F2RGV0"/>
<feature type="domain" description="Ricin B lectin" evidence="15">
    <location>
        <begin position="274"/>
        <end position="395"/>
    </location>
</feature>
<dbReference type="InterPro" id="IPR000772">
    <property type="entry name" value="Ricin_B_lectin"/>
</dbReference>
<dbReference type="SUPFAM" id="SSF51445">
    <property type="entry name" value="(Trans)glycosidases"/>
    <property type="match status" value="2"/>
</dbReference>
<keyword evidence="14" id="KW-0732">Signal</keyword>
<dbReference type="InterPro" id="IPR017853">
    <property type="entry name" value="GH"/>
</dbReference>
<dbReference type="GO" id="GO:0005886">
    <property type="term" value="C:plasma membrane"/>
    <property type="evidence" value="ECO:0007669"/>
    <property type="project" value="UniProtKB-SubCell"/>
</dbReference>
<keyword evidence="9" id="KW-0961">Cell wall biogenesis/degradation</keyword>
<feature type="domain" description="Ricin B lectin" evidence="15">
    <location>
        <begin position="904"/>
        <end position="1030"/>
    </location>
</feature>